<dbReference type="PANTHER" id="PTHR43785">
    <property type="entry name" value="GAMMA-GLUTAMYLPUTRESCINE SYNTHETASE"/>
    <property type="match status" value="1"/>
</dbReference>
<accession>A0A4R0HIZ5</accession>
<comment type="caution">
    <text evidence="6">The sequence shown here is derived from an EMBL/GenBank/DDBJ whole genome shotgun (WGS) entry which is preliminary data.</text>
</comment>
<dbReference type="GO" id="GO:0006542">
    <property type="term" value="P:glutamine biosynthetic process"/>
    <property type="evidence" value="ECO:0007669"/>
    <property type="project" value="InterPro"/>
</dbReference>
<sequence>MASHLLPVLGDGELVELDADLTRAAVTALAVTAVDPGGVPRAKFVPREKIAETHRSGLGAAPSWHVFCIDNGIAFTPELGVLGDQRLRPDLRALRVLGGGLAWAPAEFHEQSGSPSLLCTRGRLRETVDELASLGVTATVGCEVEFVLTAADGAALTERPWNCYGLTAGLDREDFLLRLLDDCRTAGLDVEQCHAEYGDDQYEISFSPTDPVAAADMVVLARIVIGRAARRSGLAVSFSPVPFAGGSGNGAHIHVSLDRDGTPMLSGGPGSHGLTVEGESAIGGILAGLPGVVGVLAGSVLSGQRLLPGHWSGAFACWGLENREAAVRLCAVEAGSANIEVKCVDPSANPYLATAVVLGLIVDGLRRRTPLPAEATTHPADAQHRTLPTDQTAALDALRESAQAKHILGAGLLSALLAVRRHEVTAFEGQDPSAVADRLRFAWSA</sequence>
<dbReference type="InterPro" id="IPR014746">
    <property type="entry name" value="Gln_synth/guanido_kin_cat_dom"/>
</dbReference>
<evidence type="ECO:0000256" key="4">
    <source>
        <dbReference type="RuleBase" id="RU000384"/>
    </source>
</evidence>
<dbReference type="Gene3D" id="3.30.590.10">
    <property type="entry name" value="Glutamine synthetase/guanido kinase, catalytic domain"/>
    <property type="match status" value="1"/>
</dbReference>
<evidence type="ECO:0000313" key="7">
    <source>
        <dbReference type="Proteomes" id="UP000292346"/>
    </source>
</evidence>
<dbReference type="Pfam" id="PF00120">
    <property type="entry name" value="Gln-synt_C"/>
    <property type="match status" value="1"/>
</dbReference>
<proteinExistence type="inferred from homology"/>
<feature type="domain" description="GS catalytic" evidence="5">
    <location>
        <begin position="120"/>
        <end position="445"/>
    </location>
</feature>
<dbReference type="Gene3D" id="3.10.20.70">
    <property type="entry name" value="Glutamine synthetase, N-terminal domain"/>
    <property type="match status" value="1"/>
</dbReference>
<dbReference type="OrthoDB" id="3277468at2"/>
<evidence type="ECO:0000259" key="5">
    <source>
        <dbReference type="PROSITE" id="PS51987"/>
    </source>
</evidence>
<evidence type="ECO:0000256" key="3">
    <source>
        <dbReference type="PROSITE-ProRule" id="PRU01331"/>
    </source>
</evidence>
<evidence type="ECO:0000256" key="2">
    <source>
        <dbReference type="ARBA" id="ARBA00022598"/>
    </source>
</evidence>
<organism evidence="6 7">
    <name type="scientific">Kribbella soli</name>
    <dbReference type="NCBI Taxonomy" id="1124743"/>
    <lineage>
        <taxon>Bacteria</taxon>
        <taxon>Bacillati</taxon>
        <taxon>Actinomycetota</taxon>
        <taxon>Actinomycetes</taxon>
        <taxon>Propionibacteriales</taxon>
        <taxon>Kribbellaceae</taxon>
        <taxon>Kribbella</taxon>
    </lineage>
</organism>
<protein>
    <submittedName>
        <fullName evidence="6">Glutamine synthetase</fullName>
    </submittedName>
</protein>
<dbReference type="PANTHER" id="PTHR43785:SF12">
    <property type="entry name" value="TYPE-1 GLUTAMINE SYNTHETASE 2"/>
    <property type="match status" value="1"/>
</dbReference>
<dbReference type="PROSITE" id="PS51987">
    <property type="entry name" value="GS_CATALYTIC"/>
    <property type="match status" value="1"/>
</dbReference>
<dbReference type="SMART" id="SM01230">
    <property type="entry name" value="Gln-synt_C"/>
    <property type="match status" value="1"/>
</dbReference>
<dbReference type="InterPro" id="IPR008146">
    <property type="entry name" value="Gln_synth_cat_dom"/>
</dbReference>
<keyword evidence="7" id="KW-1185">Reference proteome</keyword>
<dbReference type="InterPro" id="IPR036651">
    <property type="entry name" value="Gln_synt_N_sf"/>
</dbReference>
<reference evidence="6 7" key="1">
    <citation type="submission" date="2019-02" db="EMBL/GenBank/DDBJ databases">
        <title>Kribbella capetownensis sp. nov. and Kribbella speibonae sp. nov., isolated from soil.</title>
        <authorList>
            <person name="Curtis S.M."/>
            <person name="Norton I."/>
            <person name="Everest G.J."/>
            <person name="Meyers P.R."/>
        </authorList>
    </citation>
    <scope>NUCLEOTIDE SEQUENCE [LARGE SCALE GENOMIC DNA]</scope>
    <source>
        <strain evidence="6 7">KCTC 29219</strain>
    </source>
</reference>
<dbReference type="AlphaFoldDB" id="A0A4R0HIZ5"/>
<keyword evidence="2" id="KW-0436">Ligase</keyword>
<evidence type="ECO:0000313" key="6">
    <source>
        <dbReference type="EMBL" id="TCC07739.1"/>
    </source>
</evidence>
<dbReference type="SUPFAM" id="SSF55931">
    <property type="entry name" value="Glutamine synthetase/guanido kinase"/>
    <property type="match status" value="1"/>
</dbReference>
<evidence type="ECO:0000256" key="1">
    <source>
        <dbReference type="ARBA" id="ARBA00009897"/>
    </source>
</evidence>
<comment type="similarity">
    <text evidence="1 3 4">Belongs to the glutamine synthetase family.</text>
</comment>
<name>A0A4R0HIZ5_9ACTN</name>
<dbReference type="GO" id="GO:0004356">
    <property type="term" value="F:glutamine synthetase activity"/>
    <property type="evidence" value="ECO:0007669"/>
    <property type="project" value="InterPro"/>
</dbReference>
<dbReference type="Proteomes" id="UP000292346">
    <property type="component" value="Unassembled WGS sequence"/>
</dbReference>
<dbReference type="EMBL" id="SJJZ01000002">
    <property type="protein sequence ID" value="TCC07739.1"/>
    <property type="molecule type" value="Genomic_DNA"/>
</dbReference>
<dbReference type="RefSeq" id="WP_131338501.1">
    <property type="nucleotide sequence ID" value="NZ_SJJZ01000002.1"/>
</dbReference>
<gene>
    <name evidence="6" type="ORF">E0H45_17425</name>
</gene>